<reference evidence="1 2" key="1">
    <citation type="journal article" date="2024" name="BMC Biol.">
        <title>Comparative genomics of Ascetosporea gives new insight into the evolutionary basis for animal parasitism in Rhizaria.</title>
        <authorList>
            <person name="Hiltunen Thoren M."/>
            <person name="Onut-Brannstrom I."/>
            <person name="Alfjorden A."/>
            <person name="Peckova H."/>
            <person name="Swords F."/>
            <person name="Hooper C."/>
            <person name="Holzer A.S."/>
            <person name="Bass D."/>
            <person name="Burki F."/>
        </authorList>
    </citation>
    <scope>NUCLEOTIDE SEQUENCE [LARGE SCALE GENOMIC DNA]</scope>
    <source>
        <strain evidence="1">20-A016</strain>
    </source>
</reference>
<dbReference type="EMBL" id="JBDODL010005305">
    <property type="protein sequence ID" value="MES1923252.1"/>
    <property type="molecule type" value="Genomic_DNA"/>
</dbReference>
<protein>
    <submittedName>
        <fullName evidence="1">Uncharacterized protein</fullName>
    </submittedName>
</protein>
<comment type="caution">
    <text evidence="1">The sequence shown here is derived from an EMBL/GenBank/DDBJ whole genome shotgun (WGS) entry which is preliminary data.</text>
</comment>
<gene>
    <name evidence="1" type="ORF">MHBO_004797</name>
</gene>
<organism evidence="1 2">
    <name type="scientific">Bonamia ostreae</name>
    <dbReference type="NCBI Taxonomy" id="126728"/>
    <lineage>
        <taxon>Eukaryota</taxon>
        <taxon>Sar</taxon>
        <taxon>Rhizaria</taxon>
        <taxon>Endomyxa</taxon>
        <taxon>Ascetosporea</taxon>
        <taxon>Haplosporida</taxon>
        <taxon>Bonamia</taxon>
    </lineage>
</organism>
<evidence type="ECO:0000313" key="1">
    <source>
        <dbReference type="EMBL" id="MES1923252.1"/>
    </source>
</evidence>
<proteinExistence type="predicted"/>
<keyword evidence="2" id="KW-1185">Reference proteome</keyword>
<name>A0ABV2AUB2_9EUKA</name>
<dbReference type="Proteomes" id="UP001439008">
    <property type="component" value="Unassembled WGS sequence"/>
</dbReference>
<accession>A0ABV2AUB2</accession>
<sequence length="127" mass="14867">MENGNFRYEKFFLEQVDEKNLPKQLAEWAKKCLKSIACLNMTDANLILDAFKKSAKDEKIEYSLEREFDIAKQSLRARQHKIENGDLSMKAAIDNFESFKDKSVEELEEKIFEDNLIVAKDQGFCYI</sequence>
<evidence type="ECO:0000313" key="2">
    <source>
        <dbReference type="Proteomes" id="UP001439008"/>
    </source>
</evidence>